<sequence>MWRPSTKGVKLQRGSAGRKEGPNRRQLVTGAVTEDDHGVPKLTLSEPRPSDWLAPQYRIPSTPWYHGSSVRHMNAAKFRRNGS</sequence>
<feature type="region of interest" description="Disordered" evidence="1">
    <location>
        <begin position="1"/>
        <end position="47"/>
    </location>
</feature>
<dbReference type="Proteomes" id="UP001562425">
    <property type="component" value="Unassembled WGS sequence"/>
</dbReference>
<keyword evidence="3" id="KW-1185">Reference proteome</keyword>
<gene>
    <name evidence="2" type="ORF">pipiens_003978</name>
</gene>
<evidence type="ECO:0000256" key="1">
    <source>
        <dbReference type="SAM" id="MobiDB-lite"/>
    </source>
</evidence>
<organism evidence="2 3">
    <name type="scientific">Culex pipiens pipiens</name>
    <name type="common">Northern house mosquito</name>
    <dbReference type="NCBI Taxonomy" id="38569"/>
    <lineage>
        <taxon>Eukaryota</taxon>
        <taxon>Metazoa</taxon>
        <taxon>Ecdysozoa</taxon>
        <taxon>Arthropoda</taxon>
        <taxon>Hexapoda</taxon>
        <taxon>Insecta</taxon>
        <taxon>Pterygota</taxon>
        <taxon>Neoptera</taxon>
        <taxon>Endopterygota</taxon>
        <taxon>Diptera</taxon>
        <taxon>Nematocera</taxon>
        <taxon>Culicoidea</taxon>
        <taxon>Culicidae</taxon>
        <taxon>Culicinae</taxon>
        <taxon>Culicini</taxon>
        <taxon>Culex</taxon>
        <taxon>Culex</taxon>
    </lineage>
</organism>
<proteinExistence type="predicted"/>
<name>A0ABD1CQ39_CULPP</name>
<dbReference type="EMBL" id="JBEHCU010010290">
    <property type="protein sequence ID" value="KAL1378478.1"/>
    <property type="molecule type" value="Genomic_DNA"/>
</dbReference>
<evidence type="ECO:0000313" key="2">
    <source>
        <dbReference type="EMBL" id="KAL1378478.1"/>
    </source>
</evidence>
<dbReference type="AlphaFoldDB" id="A0ABD1CQ39"/>
<accession>A0ABD1CQ39</accession>
<comment type="caution">
    <text evidence="2">The sequence shown here is derived from an EMBL/GenBank/DDBJ whole genome shotgun (WGS) entry which is preliminary data.</text>
</comment>
<protein>
    <submittedName>
        <fullName evidence="2">Uncharacterized protein</fullName>
    </submittedName>
</protein>
<reference evidence="2 3" key="1">
    <citation type="submission" date="2024-05" db="EMBL/GenBank/DDBJ databases">
        <title>Culex pipiens pipiens assembly and annotation.</title>
        <authorList>
            <person name="Alout H."/>
            <person name="Durand T."/>
        </authorList>
    </citation>
    <scope>NUCLEOTIDE SEQUENCE [LARGE SCALE GENOMIC DNA]</scope>
    <source>
        <strain evidence="2">HA-2024</strain>
        <tissue evidence="2">Whole body</tissue>
    </source>
</reference>
<evidence type="ECO:0000313" key="3">
    <source>
        <dbReference type="Proteomes" id="UP001562425"/>
    </source>
</evidence>